<dbReference type="InterPro" id="IPR011053">
    <property type="entry name" value="Single_hybrid_motif"/>
</dbReference>
<evidence type="ECO:0000256" key="1">
    <source>
        <dbReference type="ARBA" id="ARBA00001953"/>
    </source>
</evidence>
<dbReference type="Pfam" id="PF02626">
    <property type="entry name" value="CT_A_B"/>
    <property type="match status" value="1"/>
</dbReference>
<dbReference type="Pfam" id="PF03746">
    <property type="entry name" value="LamB_YcsF"/>
    <property type="match status" value="1"/>
</dbReference>
<dbReference type="Proteomes" id="UP000663864">
    <property type="component" value="Unassembled WGS sequence"/>
</dbReference>
<dbReference type="Gene3D" id="2.40.50.100">
    <property type="match status" value="1"/>
</dbReference>
<dbReference type="PROSITE" id="PS50975">
    <property type="entry name" value="ATP_GRASP"/>
    <property type="match status" value="1"/>
</dbReference>
<keyword evidence="4" id="KW-0378">Hydrolase</keyword>
<dbReference type="InterPro" id="IPR011054">
    <property type="entry name" value="Rudment_hybrid_motif"/>
</dbReference>
<dbReference type="SMART" id="SM00878">
    <property type="entry name" value="Biotin_carb_C"/>
    <property type="match status" value="1"/>
</dbReference>
<proteinExistence type="predicted"/>
<keyword evidence="6" id="KW-0092">Biotin</keyword>
<dbReference type="GO" id="GO:0046872">
    <property type="term" value="F:metal ion binding"/>
    <property type="evidence" value="ECO:0007669"/>
    <property type="project" value="InterPro"/>
</dbReference>
<dbReference type="Pfam" id="PF02786">
    <property type="entry name" value="CPSase_L_D2"/>
    <property type="match status" value="1"/>
</dbReference>
<dbReference type="NCBIfam" id="NF003816">
    <property type="entry name" value="PRK05406.1-5"/>
    <property type="match status" value="1"/>
</dbReference>
<dbReference type="PROSITE" id="PS50979">
    <property type="entry name" value="BC"/>
    <property type="match status" value="1"/>
</dbReference>
<dbReference type="CDD" id="cd06850">
    <property type="entry name" value="biotinyl_domain"/>
    <property type="match status" value="1"/>
</dbReference>
<accession>A0A819GTN3</accession>
<dbReference type="InterPro" id="IPR005501">
    <property type="entry name" value="LamB/YcsF/PxpA-like"/>
</dbReference>
<dbReference type="InterPro" id="IPR000089">
    <property type="entry name" value="Biotin_lipoyl"/>
</dbReference>
<dbReference type="SUPFAM" id="SSF51246">
    <property type="entry name" value="Rudiment single hybrid motif"/>
    <property type="match status" value="1"/>
</dbReference>
<dbReference type="InterPro" id="IPR016185">
    <property type="entry name" value="PreATP-grasp_dom_sf"/>
</dbReference>
<evidence type="ECO:0000256" key="5">
    <source>
        <dbReference type="ARBA" id="ARBA00022840"/>
    </source>
</evidence>
<name>A0A819GTN3_9BILA</name>
<dbReference type="PROSITE" id="PS00866">
    <property type="entry name" value="CPSASE_1"/>
    <property type="match status" value="1"/>
</dbReference>
<dbReference type="NCBIfam" id="TIGR00724">
    <property type="entry name" value="urea_amlyse_rel"/>
    <property type="match status" value="1"/>
</dbReference>
<dbReference type="Gene3D" id="3.30.1360.40">
    <property type="match status" value="1"/>
</dbReference>
<evidence type="ECO:0000313" key="10">
    <source>
        <dbReference type="EMBL" id="CAF1178922.1"/>
    </source>
</evidence>
<dbReference type="EMBL" id="CAJOBD010002533">
    <property type="protein sequence ID" value="CAF3889037.1"/>
    <property type="molecule type" value="Genomic_DNA"/>
</dbReference>
<dbReference type="SUPFAM" id="SSF160467">
    <property type="entry name" value="PH0987 N-terminal domain-like"/>
    <property type="match status" value="1"/>
</dbReference>
<dbReference type="NCBIfam" id="NF003814">
    <property type="entry name" value="PRK05406.1-3"/>
    <property type="match status" value="1"/>
</dbReference>
<dbReference type="Proteomes" id="UP000663836">
    <property type="component" value="Unassembled WGS sequence"/>
</dbReference>
<evidence type="ECO:0000313" key="12">
    <source>
        <dbReference type="Proteomes" id="UP000663836"/>
    </source>
</evidence>
<keyword evidence="3 7" id="KW-0547">Nucleotide-binding</keyword>
<dbReference type="Pfam" id="PF00289">
    <property type="entry name" value="Biotin_carb_N"/>
    <property type="match status" value="1"/>
</dbReference>
<evidence type="ECO:0000256" key="2">
    <source>
        <dbReference type="ARBA" id="ARBA00022598"/>
    </source>
</evidence>
<organism evidence="11 12">
    <name type="scientific">Rotaria sordida</name>
    <dbReference type="NCBI Taxonomy" id="392033"/>
    <lineage>
        <taxon>Eukaryota</taxon>
        <taxon>Metazoa</taxon>
        <taxon>Spiralia</taxon>
        <taxon>Gnathifera</taxon>
        <taxon>Rotifera</taxon>
        <taxon>Eurotatoria</taxon>
        <taxon>Bdelloidea</taxon>
        <taxon>Philodinida</taxon>
        <taxon>Philodinidae</taxon>
        <taxon>Rotaria</taxon>
    </lineage>
</organism>
<evidence type="ECO:0000259" key="8">
    <source>
        <dbReference type="PROSITE" id="PS50975"/>
    </source>
</evidence>
<dbReference type="SUPFAM" id="SSF52440">
    <property type="entry name" value="PreATP-grasp domain"/>
    <property type="match status" value="1"/>
</dbReference>
<keyword evidence="5 7" id="KW-0067">ATP-binding</keyword>
<evidence type="ECO:0000256" key="3">
    <source>
        <dbReference type="ARBA" id="ARBA00022741"/>
    </source>
</evidence>
<evidence type="ECO:0000256" key="7">
    <source>
        <dbReference type="PROSITE-ProRule" id="PRU00409"/>
    </source>
</evidence>
<dbReference type="InterPro" id="IPR005481">
    <property type="entry name" value="BC-like_N"/>
</dbReference>
<dbReference type="SUPFAM" id="SSF56059">
    <property type="entry name" value="Glutathione synthetase ATP-binding domain-like"/>
    <property type="match status" value="1"/>
</dbReference>
<dbReference type="InterPro" id="IPR011764">
    <property type="entry name" value="Biotin_carboxylation_dom"/>
</dbReference>
<dbReference type="Pfam" id="PF02785">
    <property type="entry name" value="Biotin_carb_C"/>
    <property type="match status" value="1"/>
</dbReference>
<evidence type="ECO:0000313" key="11">
    <source>
        <dbReference type="EMBL" id="CAF3889037.1"/>
    </source>
</evidence>
<dbReference type="SMART" id="SM00796">
    <property type="entry name" value="AHS1"/>
    <property type="match status" value="1"/>
</dbReference>
<feature type="domain" description="Biotin carboxylation" evidence="9">
    <location>
        <begin position="267"/>
        <end position="739"/>
    </location>
</feature>
<dbReference type="GO" id="GO:0016787">
    <property type="term" value="F:hydrolase activity"/>
    <property type="evidence" value="ECO:0007669"/>
    <property type="project" value="UniProtKB-KW"/>
</dbReference>
<dbReference type="InterPro" id="IPR003833">
    <property type="entry name" value="CT_C_D"/>
</dbReference>
<dbReference type="InterPro" id="IPR029000">
    <property type="entry name" value="Cyclophilin-like_dom_sf"/>
</dbReference>
<dbReference type="InterPro" id="IPR005479">
    <property type="entry name" value="CPAse_ATP-bd"/>
</dbReference>
<dbReference type="PROSITE" id="PS00867">
    <property type="entry name" value="CPSASE_2"/>
    <property type="match status" value="1"/>
</dbReference>
<dbReference type="PANTHER" id="PTHR18866">
    <property type="entry name" value="CARBOXYLASE:PYRUVATE/ACETYL-COA/PROPIONYL-COA CARBOXYLASE"/>
    <property type="match status" value="1"/>
</dbReference>
<keyword evidence="2" id="KW-0436">Ligase</keyword>
<dbReference type="PANTHER" id="PTHR18866:SF128">
    <property type="entry name" value="UREA AMIDOLYASE"/>
    <property type="match status" value="1"/>
</dbReference>
<dbReference type="GO" id="GO:0016874">
    <property type="term" value="F:ligase activity"/>
    <property type="evidence" value="ECO:0007669"/>
    <property type="project" value="UniProtKB-KW"/>
</dbReference>
<evidence type="ECO:0000259" key="9">
    <source>
        <dbReference type="PROSITE" id="PS50979"/>
    </source>
</evidence>
<dbReference type="InterPro" id="IPR005482">
    <property type="entry name" value="Biotin_COase_C"/>
</dbReference>
<dbReference type="SMART" id="SM00797">
    <property type="entry name" value="AHS2"/>
    <property type="match status" value="1"/>
</dbReference>
<dbReference type="Gene3D" id="3.30.470.20">
    <property type="entry name" value="ATP-grasp fold, B domain"/>
    <property type="match status" value="1"/>
</dbReference>
<comment type="caution">
    <text evidence="11">The sequence shown here is derived from an EMBL/GenBank/DDBJ whole genome shotgun (WGS) entry which is preliminary data.</text>
</comment>
<dbReference type="InterPro" id="IPR050856">
    <property type="entry name" value="Biotin_carboxylase_complex"/>
</dbReference>
<dbReference type="Gene3D" id="2.40.100.10">
    <property type="entry name" value="Cyclophilin-like"/>
    <property type="match status" value="2"/>
</dbReference>
<dbReference type="InterPro" id="IPR011330">
    <property type="entry name" value="Glyco_hydro/deAcase_b/a-brl"/>
</dbReference>
<dbReference type="SUPFAM" id="SSF51230">
    <property type="entry name" value="Single hybrid motif"/>
    <property type="match status" value="1"/>
</dbReference>
<gene>
    <name evidence="11" type="ORF">JBS370_LOCUS20263</name>
    <name evidence="10" type="ORF">ZHD862_LOCUS21644</name>
</gene>
<dbReference type="InterPro" id="IPR003778">
    <property type="entry name" value="CT_A_B"/>
</dbReference>
<sequence>MDLTINCDMGESYGIWKMGNDEEIMPHVHLINVACGFHAGDPNEMRKTIKLAKQYSHIKVGAHPGLPDLQGFGRREMTMNPDEIENIIVYQVGALQAFLNKEDVPLHHVKPHGSLYNMTARDELKCDALCKAILQFSNNHNDNKNIDDEVTDKNIKLIGLANSYHEICAKKYNIPFIPEFFADLEYDNNGKLIITRKHDPININKVIEHVEIALNENKIIANDNTAELFIRFETICIHSDTPNSVEVAKTVNDVLKQWKVNKRTQENNIKILIANRGEIAIRIIETCKRLKLKTITIYTEQDEYSLHTLKSDESILISDYTNIDEILEICKNNHVTALHPGCGFLSENYEFVRKLENEKIIFIGPKSEIIQNFGLKHYARNLAKQLNIPIVPGSTTLLPKNDDEAFQIAKNDINEIGGYPILIKATGGGGGIGMQICNNDDELLLSIQQCRNKASLYFNNNDIYIEKYYPNSRHIEVQIFGNGSGEIIHLGTRECSIQRRYQKIIEESPSPFFLNNNNNNILDELYNCAIKFAQSVNYYSVGTIEFLLIDNDPNDNDTGKFYFLEMNTRLQIEHGITEMINNIDLVEWMIQLSLKDYKFQFNHLLLNNIIDFNNHIQYVYLPNGHSIEVRIYAEDPNHDYMPSSGLITFIKWPNHYHWLRIDTWITVGTKITSNYDPLLAKIIVYGNNRNHAIKRMNKVLNQLIISGPITNLGLLKTIFQNEDFLIGNTTTTFIKSINYIPNGIYVLRGGTETTIQDYPGRLDLRVYGIQPCGPMDQLSFQLANLIVGNQLNTEALEITHYGPKLLFYNSIHIAITGALFKIELLLPNSRSSLELPMNAKLFIPAGSILDIQSVINSTNNGGCRCYLAILGGIDVPTYLNSKSTFISCNAGGHQGRALKSADLLPLFTNNNNNNNNNNSDVDDNNNLEKSLIKFVIPNDITLKFITHWEIQVLLGPHGNPDYIDNNNLMELLNTKWKVHFSSNRMGIRLIGPRPKWERLDGGEGGSHPSNIHDCGYALGSINFTGDMPIILTVEGPTQGGFVCPFTIISSDFWKVGQLKSGDTLIFKPITMNQALEHKKLINDYLNYIKKLLDYCPLVIEKPKCFNDINDLLLYNHYYKNDGFNIENNLSLLLEYKHNDILIQYRQAGDCYLLIEYGDSKSAINLILRMRIHQIQEYLGLITDLKTMKTKPILNGLIDSAPAIRSLLVHYDPIHLSQNTLIEYLQTIEKLLPFDNNINLPCRKIYLPITLNDHWSSEAIEYYMKTIRSKASYLPNNLKFIANNNGIIGENDINQISDILLEAQWLVIGIGFYLGCPFAIPIDPKHRLSVPKYNPARTYTPDGSCGLGGNYMAIYPIESPGGYQLFGRTIQTWSTFGTIGYPFTNYQPWLLNMFDIIQFQSVTELELQNLRRLAFAGKYQYQITDSILNINNIKQLEDIVDEDLLSFKQKQCIAQKTMQQIETLLLKEIDSNNDNYNELSNDSQQQNLQELDDNHKIIYAMVGGVIQSISVYIDDKIIVDQTILCTIQAMKTEITITSDCNGTLCHIYIEPNQLINAGDPLFIIKLDQ</sequence>
<dbReference type="GO" id="GO:0005975">
    <property type="term" value="P:carbohydrate metabolic process"/>
    <property type="evidence" value="ECO:0007669"/>
    <property type="project" value="InterPro"/>
</dbReference>
<dbReference type="EMBL" id="CAJNOT010001301">
    <property type="protein sequence ID" value="CAF1178922.1"/>
    <property type="molecule type" value="Genomic_DNA"/>
</dbReference>
<evidence type="ECO:0008006" key="13">
    <source>
        <dbReference type="Google" id="ProtNLM"/>
    </source>
</evidence>
<dbReference type="Pfam" id="PF00364">
    <property type="entry name" value="Biotin_lipoyl"/>
    <property type="match status" value="1"/>
</dbReference>
<dbReference type="Gene3D" id="3.20.20.370">
    <property type="entry name" value="Glycoside hydrolase/deacetylase"/>
    <property type="match status" value="1"/>
</dbReference>
<evidence type="ECO:0000256" key="6">
    <source>
        <dbReference type="ARBA" id="ARBA00023267"/>
    </source>
</evidence>
<reference evidence="11" key="1">
    <citation type="submission" date="2021-02" db="EMBL/GenBank/DDBJ databases">
        <authorList>
            <person name="Nowell W R."/>
        </authorList>
    </citation>
    <scope>NUCLEOTIDE SEQUENCE</scope>
</reference>
<dbReference type="SUPFAM" id="SSF88713">
    <property type="entry name" value="Glycoside hydrolase/deacetylase"/>
    <property type="match status" value="1"/>
</dbReference>
<dbReference type="GO" id="GO:0005524">
    <property type="term" value="F:ATP binding"/>
    <property type="evidence" value="ECO:0007669"/>
    <property type="project" value="UniProtKB-UniRule"/>
</dbReference>
<feature type="domain" description="ATP-grasp" evidence="8">
    <location>
        <begin position="380"/>
        <end position="594"/>
    </location>
</feature>
<comment type="cofactor">
    <cofactor evidence="1">
        <name>biotin</name>
        <dbReference type="ChEBI" id="CHEBI:57586"/>
    </cofactor>
</comment>
<dbReference type="SUPFAM" id="SSF50891">
    <property type="entry name" value="Cyclophilin-like"/>
    <property type="match status" value="2"/>
</dbReference>
<protein>
    <recommendedName>
        <fullName evidence="13">Urea carboxylase</fullName>
    </recommendedName>
</protein>
<dbReference type="InterPro" id="IPR011761">
    <property type="entry name" value="ATP-grasp"/>
</dbReference>
<dbReference type="Pfam" id="PF02682">
    <property type="entry name" value="CT_C_D"/>
    <property type="match status" value="1"/>
</dbReference>
<evidence type="ECO:0000256" key="4">
    <source>
        <dbReference type="ARBA" id="ARBA00022801"/>
    </source>
</evidence>